<name>A0A7C8MYE6_9PEZI</name>
<comment type="caution">
    <text evidence="1">The sequence shown here is derived from an EMBL/GenBank/DDBJ whole genome shotgun (WGS) entry which is preliminary data.</text>
</comment>
<dbReference type="AlphaFoldDB" id="A0A7C8MYE6"/>
<dbReference type="EMBL" id="WUBL01000012">
    <property type="protein sequence ID" value="KAF2971553.1"/>
    <property type="molecule type" value="Genomic_DNA"/>
</dbReference>
<accession>A0A7C8MYE6</accession>
<dbReference type="Proteomes" id="UP000481858">
    <property type="component" value="Unassembled WGS sequence"/>
</dbReference>
<proteinExistence type="predicted"/>
<evidence type="ECO:0000313" key="2">
    <source>
        <dbReference type="Proteomes" id="UP000481858"/>
    </source>
</evidence>
<protein>
    <submittedName>
        <fullName evidence="1">Uncharacterized protein</fullName>
    </submittedName>
</protein>
<keyword evidence="2" id="KW-1185">Reference proteome</keyword>
<evidence type="ECO:0000313" key="1">
    <source>
        <dbReference type="EMBL" id="KAF2971553.1"/>
    </source>
</evidence>
<gene>
    <name evidence="1" type="ORF">GQX73_g1968</name>
</gene>
<organism evidence="1 2">
    <name type="scientific">Xylaria multiplex</name>
    <dbReference type="NCBI Taxonomy" id="323545"/>
    <lineage>
        <taxon>Eukaryota</taxon>
        <taxon>Fungi</taxon>
        <taxon>Dikarya</taxon>
        <taxon>Ascomycota</taxon>
        <taxon>Pezizomycotina</taxon>
        <taxon>Sordariomycetes</taxon>
        <taxon>Xylariomycetidae</taxon>
        <taxon>Xylariales</taxon>
        <taxon>Xylariaceae</taxon>
        <taxon>Xylaria</taxon>
    </lineage>
</organism>
<sequence length="116" mass="13209">MSESDEHVQQYYLGRVTEIKDDLLAIQYEMAAWKQILGDELVAPVEIWGCAQTHINVAESLMDITNWGEESVVSSLCALEKASKDLRAQIADDAHGWVRHRYPLAETEEDSDPRNY</sequence>
<dbReference type="InParanoid" id="A0A7C8MYE6"/>
<reference evidence="1 2" key="1">
    <citation type="submission" date="2019-12" db="EMBL/GenBank/DDBJ databases">
        <title>Draft genome sequence of the ascomycete Xylaria multiplex DSM 110363.</title>
        <authorList>
            <person name="Buettner E."/>
            <person name="Kellner H."/>
        </authorList>
    </citation>
    <scope>NUCLEOTIDE SEQUENCE [LARGE SCALE GENOMIC DNA]</scope>
    <source>
        <strain evidence="1 2">DSM 110363</strain>
    </source>
</reference>